<feature type="region of interest" description="Disordered" evidence="1">
    <location>
        <begin position="348"/>
        <end position="369"/>
    </location>
</feature>
<accession>A0A852TZG3</accession>
<reference evidence="3 4" key="1">
    <citation type="submission" date="2020-07" db="EMBL/GenBank/DDBJ databases">
        <title>Sequencing the genomes of 1000 actinobacteria strains.</title>
        <authorList>
            <person name="Klenk H.-P."/>
        </authorList>
    </citation>
    <scope>NUCLEOTIDE SEQUENCE [LARGE SCALE GENOMIC DNA]</scope>
    <source>
        <strain evidence="3 4">CXB654</strain>
    </source>
</reference>
<dbReference type="EMBL" id="JACCCC010000001">
    <property type="protein sequence ID" value="NYE49191.1"/>
    <property type="molecule type" value="Genomic_DNA"/>
</dbReference>
<sequence length="508" mass="54646">MVGTRRGAAAEQGRAITEYVGVILLVAAILGAVVLAVPGDIAGSLRSAVCRALADSGLTEAECEDGVSTQADPEEEIDYSPDYCVRDGRKETYGYSLELGIFSLGQEYSYAREDLSDGSVIITFVPKTEAGVATGVGYDFGDDNGVSTGANIEGGFSAKIAPGSTFVFDSEAEFEEFEDEVNNAIIEEQQRMMNPEGEMGKALAELLGLYERPEVIDPHIRTATLETERYLSGSLGAWSTDPDKKPGQDAGGINLNIGAEGSVSISEKMDLSRWYLEEGNDQVSKTYTYTATGDLGATYLGAHAGGELGWSGATRIMRNEDGSLANIRYMTTVEGEFSYGADVSVGQGNSRDARNYDENGGGVEAGKKERRRIVQMVQMDFDTPEEQEIGEAMLESRGLVPPANVLNSMANPFMDDSTGGEINRLPGLNAAPWDRHFYNKGRAWQYSTGIDGEAVELSAKLKLGLQFGVSGGWAMQEQHTSDAQILDAPSNGERRFVEYPPCISEEEG</sequence>
<gene>
    <name evidence="3" type="ORF">HDA32_004311</name>
</gene>
<organism evidence="3 4">
    <name type="scientific">Spinactinospora alkalitolerans</name>
    <dbReference type="NCBI Taxonomy" id="687207"/>
    <lineage>
        <taxon>Bacteria</taxon>
        <taxon>Bacillati</taxon>
        <taxon>Actinomycetota</taxon>
        <taxon>Actinomycetes</taxon>
        <taxon>Streptosporangiales</taxon>
        <taxon>Nocardiopsidaceae</taxon>
        <taxon>Spinactinospora</taxon>
    </lineage>
</organism>
<keyword evidence="2" id="KW-0472">Membrane</keyword>
<dbReference type="RefSeq" id="WP_179644899.1">
    <property type="nucleotide sequence ID" value="NZ_BAAAYY010000031.1"/>
</dbReference>
<evidence type="ECO:0000256" key="2">
    <source>
        <dbReference type="SAM" id="Phobius"/>
    </source>
</evidence>
<keyword evidence="4" id="KW-1185">Reference proteome</keyword>
<evidence type="ECO:0000313" key="3">
    <source>
        <dbReference type="EMBL" id="NYE49191.1"/>
    </source>
</evidence>
<name>A0A852TZG3_9ACTN</name>
<keyword evidence="2" id="KW-1133">Transmembrane helix</keyword>
<feature type="transmembrane region" description="Helical" evidence="2">
    <location>
        <begin position="16"/>
        <end position="37"/>
    </location>
</feature>
<dbReference type="Proteomes" id="UP000589036">
    <property type="component" value="Unassembled WGS sequence"/>
</dbReference>
<comment type="caution">
    <text evidence="3">The sequence shown here is derived from an EMBL/GenBank/DDBJ whole genome shotgun (WGS) entry which is preliminary data.</text>
</comment>
<evidence type="ECO:0000313" key="4">
    <source>
        <dbReference type="Proteomes" id="UP000589036"/>
    </source>
</evidence>
<proteinExistence type="predicted"/>
<dbReference type="AlphaFoldDB" id="A0A852TZG3"/>
<evidence type="ECO:0000256" key="1">
    <source>
        <dbReference type="SAM" id="MobiDB-lite"/>
    </source>
</evidence>
<protein>
    <submittedName>
        <fullName evidence="3">Uncharacterized protein</fullName>
    </submittedName>
</protein>
<keyword evidence="2" id="KW-0812">Transmembrane</keyword>